<dbReference type="PANTHER" id="PTHR43581:SF4">
    <property type="entry name" value="ATP_GTP PHOSPHATASE"/>
    <property type="match status" value="1"/>
</dbReference>
<evidence type="ECO:0000313" key="4">
    <source>
        <dbReference type="Proteomes" id="UP000033047"/>
    </source>
</evidence>
<comment type="caution">
    <text evidence="3">The sequence shown here is derived from an EMBL/GenBank/DDBJ whole genome shotgun (WGS) entry which is preliminary data.</text>
</comment>
<evidence type="ECO:0000313" key="3">
    <source>
        <dbReference type="EMBL" id="KKB47261.1"/>
    </source>
</evidence>
<dbReference type="SUPFAM" id="SSF52540">
    <property type="entry name" value="P-loop containing nucleoside triphosphate hydrolases"/>
    <property type="match status" value="1"/>
</dbReference>
<dbReference type="PATRIC" id="fig|927665.4.peg.4790"/>
<accession>A0A0F5INZ9</accession>
<dbReference type="InterPro" id="IPR041685">
    <property type="entry name" value="AAA_GajA/Old/RecF-like"/>
</dbReference>
<dbReference type="Pfam" id="PF20469">
    <property type="entry name" value="OLD-like_TOPRIM"/>
    <property type="match status" value="1"/>
</dbReference>
<organism evidence="3 4">
    <name type="scientific">Parabacteroides goldsteinii DSM 19448 = WAL 12034</name>
    <dbReference type="NCBI Taxonomy" id="927665"/>
    <lineage>
        <taxon>Bacteria</taxon>
        <taxon>Pseudomonadati</taxon>
        <taxon>Bacteroidota</taxon>
        <taxon>Bacteroidia</taxon>
        <taxon>Bacteroidales</taxon>
        <taxon>Tannerellaceae</taxon>
        <taxon>Parabacteroides</taxon>
    </lineage>
</organism>
<dbReference type="AlphaFoldDB" id="A0A0F5INZ9"/>
<feature type="domain" description="Endonuclease GajA/Old nuclease/RecF-like AAA" evidence="1">
    <location>
        <begin position="1"/>
        <end position="380"/>
    </location>
</feature>
<dbReference type="Pfam" id="PF13175">
    <property type="entry name" value="AAA_15"/>
    <property type="match status" value="1"/>
</dbReference>
<name>A0A0F5INZ9_9BACT</name>
<dbReference type="RefSeq" id="WP_039848520.1">
    <property type="nucleotide sequence ID" value="NZ_KQ033914.1"/>
</dbReference>
<dbReference type="InterPro" id="IPR034139">
    <property type="entry name" value="TOPRIM_OLD"/>
</dbReference>
<proteinExistence type="predicted"/>
<dbReference type="STRING" id="927665.HMPREF1535_04669"/>
<dbReference type="InterPro" id="IPR027417">
    <property type="entry name" value="P-loop_NTPase"/>
</dbReference>
<evidence type="ECO:0000259" key="2">
    <source>
        <dbReference type="Pfam" id="PF20469"/>
    </source>
</evidence>
<dbReference type="Proteomes" id="UP000033047">
    <property type="component" value="Unassembled WGS sequence"/>
</dbReference>
<reference evidence="3 4" key="1">
    <citation type="submission" date="2013-04" db="EMBL/GenBank/DDBJ databases">
        <title>The Genome Sequence of Parabacteroides goldsteinii DSM 19448.</title>
        <authorList>
            <consortium name="The Broad Institute Genomics Platform"/>
            <person name="Earl A."/>
            <person name="Ward D."/>
            <person name="Feldgarden M."/>
            <person name="Gevers D."/>
            <person name="Martens E."/>
            <person name="Sakamoto M."/>
            <person name="Benno Y."/>
            <person name="Song Y."/>
            <person name="Liu C."/>
            <person name="Lee J."/>
            <person name="Bolanos M."/>
            <person name="Vaisanen M.L."/>
            <person name="Finegold S.M."/>
            <person name="Walker B."/>
            <person name="Young S."/>
            <person name="Zeng Q."/>
            <person name="Gargeya S."/>
            <person name="Fitzgerald M."/>
            <person name="Haas B."/>
            <person name="Abouelleil A."/>
            <person name="Allen A.W."/>
            <person name="Alvarado L."/>
            <person name="Arachchi H.M."/>
            <person name="Berlin A.M."/>
            <person name="Chapman S.B."/>
            <person name="Gainer-Dewar J."/>
            <person name="Goldberg J."/>
            <person name="Griggs A."/>
            <person name="Gujja S."/>
            <person name="Hansen M."/>
            <person name="Howarth C."/>
            <person name="Imamovic A."/>
            <person name="Ireland A."/>
            <person name="Larimer J."/>
            <person name="McCowan C."/>
            <person name="Murphy C."/>
            <person name="Pearson M."/>
            <person name="Poon T.W."/>
            <person name="Priest M."/>
            <person name="Roberts A."/>
            <person name="Saif S."/>
            <person name="Shea T."/>
            <person name="Sisk P."/>
            <person name="Sykes S."/>
            <person name="Wortman J."/>
            <person name="Nusbaum C."/>
            <person name="Birren B."/>
        </authorList>
    </citation>
    <scope>NUCLEOTIDE SEQUENCE [LARGE SCALE GENOMIC DNA]</scope>
    <source>
        <strain evidence="3 4">DSM 19448</strain>
    </source>
</reference>
<dbReference type="HOGENOM" id="CLU_021240_0_0_10"/>
<sequence length="681" mass="77704">MYIKEIKISNFRNFRDASVPFHEGVNVIIGHNNTGKSNLLRAIGLVLGYSDGRRLGTCDLFYETDVVTLQQQSPRIKITLIFHRSQGEALDSAEMGLFSGMMTDPALSEEAKLRYEFKLADDQEDNYKADVAGVTTAKEIWKIIDRDYIRLYRSSRSGGNQAAGISVNDALGQMDFQFLDAIRDVSHDLYAGYNPLLRDVLNFFIDYSVKNDATKTEDEIKEQLKALRNDFVQQSSPLMQTLQDRLHNGKNVFLKYALDTGATFNGAVPDFDGEVTENEMFAVLRMIIKYTVGIEVPATYNGLGYNNLIYMSLLLAKMQADSSITYMKRNAKVISFLAVEECEAHLHPAMQYKFLQFLQDNKANGHVRQIFMTSHSTQIASAVKLDDLICLTSPVLGQINVGYPRVIYKEDNDDDVVSKQYVQRFIDATKADMFFANKLIFVEGVAEELLLPVFARYLNKNLTDEHVLVVNMGGRYFNHFLKLFDTNNPYTINKKIVCLTDIDPCRKKNEPDEDYEACYPYEYNIDTANYNYKHHADTEVAQYAAHPNIRFYRQDVTYGKTLEYDIMRENPDCELLLTNSVSNLKEIKAMMAEQDMNKMMSKMRNSEANTRIKTSIGASKWTDEEKRKALLASRYLNSVSKGSNALELNVVLMANLDKPVADRKEFHVPQYIVNALTWLLS</sequence>
<feature type="domain" description="OLD protein-like TOPRIM" evidence="2">
    <location>
        <begin position="434"/>
        <end position="503"/>
    </location>
</feature>
<dbReference type="Gene3D" id="3.40.50.300">
    <property type="entry name" value="P-loop containing nucleotide triphosphate hydrolases"/>
    <property type="match status" value="1"/>
</dbReference>
<dbReference type="EMBL" id="AQHV01000026">
    <property type="protein sequence ID" value="KKB47261.1"/>
    <property type="molecule type" value="Genomic_DNA"/>
</dbReference>
<evidence type="ECO:0000259" key="1">
    <source>
        <dbReference type="Pfam" id="PF13175"/>
    </source>
</evidence>
<gene>
    <name evidence="3" type="ORF">HMPREF1535_04669</name>
</gene>
<dbReference type="InterPro" id="IPR051396">
    <property type="entry name" value="Bact_Antivir_Def_Nuclease"/>
</dbReference>
<dbReference type="CDD" id="cd01026">
    <property type="entry name" value="TOPRIM_OLD"/>
    <property type="match status" value="1"/>
</dbReference>
<protein>
    <submittedName>
        <fullName evidence="3">Uncharacterized protein</fullName>
    </submittedName>
</protein>
<dbReference type="PANTHER" id="PTHR43581">
    <property type="entry name" value="ATP/GTP PHOSPHATASE"/>
    <property type="match status" value="1"/>
</dbReference>